<name>V6LFP4_9EUKA</name>
<feature type="region of interest" description="Disordered" evidence="1">
    <location>
        <begin position="1"/>
        <end position="35"/>
    </location>
</feature>
<protein>
    <submittedName>
        <fullName evidence="2">Uncharacterized protein</fullName>
    </submittedName>
</protein>
<evidence type="ECO:0000256" key="1">
    <source>
        <dbReference type="SAM" id="MobiDB-lite"/>
    </source>
</evidence>
<gene>
    <name evidence="2" type="ORF">SS50377_17839</name>
</gene>
<reference evidence="2" key="1">
    <citation type="journal article" date="2014" name="PLoS Genet.">
        <title>The Genome of Spironucleus salmonicida Highlights a Fish Pathogen Adapted to Fluctuating Environments.</title>
        <authorList>
            <person name="Xu F."/>
            <person name="Jerlstrom-Hultqvist J."/>
            <person name="Einarsson E."/>
            <person name="Astvaldsson A."/>
            <person name="Svard S.G."/>
            <person name="Andersson J.O."/>
        </authorList>
    </citation>
    <scope>NUCLEOTIDE SEQUENCE</scope>
</reference>
<proteinExistence type="predicted"/>
<dbReference type="EMBL" id="KI546159">
    <property type="protein sequence ID" value="EST42526.1"/>
    <property type="molecule type" value="Genomic_DNA"/>
</dbReference>
<sequence>MGKFSQHTPSRKTKGARQPWQARALPGSQYPQPGTWRQSGAVVILERHEQWERCSQRLQ</sequence>
<evidence type="ECO:0000313" key="2">
    <source>
        <dbReference type="EMBL" id="EST42526.1"/>
    </source>
</evidence>
<dbReference type="AlphaFoldDB" id="V6LFP4"/>
<accession>V6LFP4</accession>
<organism evidence="2">
    <name type="scientific">Spironucleus salmonicida</name>
    <dbReference type="NCBI Taxonomy" id="348837"/>
    <lineage>
        <taxon>Eukaryota</taxon>
        <taxon>Metamonada</taxon>
        <taxon>Diplomonadida</taxon>
        <taxon>Hexamitidae</taxon>
        <taxon>Hexamitinae</taxon>
        <taxon>Spironucleus</taxon>
    </lineage>
</organism>